<evidence type="ECO:0000256" key="2">
    <source>
        <dbReference type="ARBA" id="ARBA00022723"/>
    </source>
</evidence>
<evidence type="ECO:0000313" key="11">
    <source>
        <dbReference type="Proteomes" id="UP000247498"/>
    </source>
</evidence>
<comment type="caution">
    <text evidence="10">The sequence shown here is derived from an EMBL/GenBank/DDBJ whole genome shotgun (WGS) entry which is preliminary data.</text>
</comment>
<gene>
    <name evidence="10" type="ORF">Rsub_01888</name>
</gene>
<keyword evidence="5" id="KW-0862">Zinc</keyword>
<feature type="compositionally biased region" description="Basic and acidic residues" evidence="7">
    <location>
        <begin position="721"/>
        <end position="737"/>
    </location>
</feature>
<feature type="compositionally biased region" description="Basic and acidic residues" evidence="7">
    <location>
        <begin position="759"/>
        <end position="768"/>
    </location>
</feature>
<keyword evidence="11" id="KW-1185">Reference proteome</keyword>
<dbReference type="InParanoid" id="A0A2V0NNL3"/>
<name>A0A2V0NNL3_9CHLO</name>
<feature type="compositionally biased region" description="Low complexity" evidence="7">
    <location>
        <begin position="1109"/>
        <end position="1128"/>
    </location>
</feature>
<keyword evidence="8" id="KW-1133">Transmembrane helix</keyword>
<comment type="pathway">
    <text evidence="1">Protein modification; protein ubiquitination.</text>
</comment>
<sequence length="1128" mass="115505">MASLVLAAAAFVAWQLLPLELAPAPATWALASAGGWAAYLLLRSKARPLSVSEQLLSVWGFASCLGLLSYLRSDPSFQGWGDVYFFCSPTMRHCACDGRWNGSGWRKAAVLWNFCLSAALGAQRLAVQLGLGGFLPGEEAVTWESFVSVCWRLVPYHLNQWEAKWGVEVSSMMFELPHFATELLIVLPFAQILVGRMKILASPQVSGQLPPGDLGMRLSRALFAPNVLKARWEHAPERRRLGARLRANRRALAALAFVLTLAAANALLAPLRLEEAALRHPLRRAVAAAAELPSGWIDAASAGAGSGAAVGAALRVAVAQWNASEHTARERRAAAAAAAATLDAAAAAGDAAHPNASRADGAGAASGAAAAAGEAEGPEAEAGAAPVGLPPTVAAAAAAAAARGPFPWLRAAEEGAQAQAAVAAAAQAAAGPLGALLRAGALLRRGTLAFAHSLARARDAAAAAAAASRRAAAGGAGGGAASGADALSAAFARADLGAAAWEDLAARFEAFEGAGGARACPGGGPGLRRSLERHHRELSRMQEPEHRSLVAVVEAALALMRLGCERLFLLASLLLAHVAFHEPPAAAVRMVVVNGAVSAAFQAAILYSFPAVCWYFGAGLLFSSFVTFIFWGAAAGRVYTWASRRLVSVTTSVRSLRPAGPAEVERMGGSCAICWGGMKAAGGAAAAAGGAAAAAADASRGSGGQQAQPAGQQAAQQQAADAREQQEGVERQPEERPLQQQEQEQQQEEQQQPPQQQDAARRAEERPRSRSARPALPGEEEEEDLEGVALPCTHAYHAHCLHTWLEQCRSLGNSVRCPMCQAGVSLDVRWRFHLPPRPRADGGGDEAAAAAAAAAAVDAFWAGSSNYLVGGDAALRRMLFRLVHAPGHALAAAAAAPPPPLQLPQEIREAEARVAALAREMAAGLELPPVWVAPGAGLELPPVWVAPAAGADLPPVWVAPAAAAQLPRRRRRRRRQPLAIEPPAAPAAVALLAAAAPPAQPAPAPPAPAPAAAVPPAPLLAPPAPPPPAAAAEPAAGRDRLALDLEALQRQHRQLAEGLQAQAERLRQLHGELDHLLHNGAAAGAAAGAAGAAAPGPAGTAEGGGGAGPQPDAPAAGAADAAEARPAP</sequence>
<accession>A0A2V0NNL3</accession>
<evidence type="ECO:0000256" key="5">
    <source>
        <dbReference type="ARBA" id="ARBA00022833"/>
    </source>
</evidence>
<organism evidence="10 11">
    <name type="scientific">Raphidocelis subcapitata</name>
    <dbReference type="NCBI Taxonomy" id="307507"/>
    <lineage>
        <taxon>Eukaryota</taxon>
        <taxon>Viridiplantae</taxon>
        <taxon>Chlorophyta</taxon>
        <taxon>core chlorophytes</taxon>
        <taxon>Chlorophyceae</taxon>
        <taxon>CS clade</taxon>
        <taxon>Sphaeropleales</taxon>
        <taxon>Selenastraceae</taxon>
        <taxon>Raphidocelis</taxon>
    </lineage>
</organism>
<evidence type="ECO:0000256" key="8">
    <source>
        <dbReference type="SAM" id="Phobius"/>
    </source>
</evidence>
<feature type="compositionally biased region" description="Low complexity" evidence="7">
    <location>
        <begin position="700"/>
        <end position="720"/>
    </location>
</feature>
<dbReference type="InterPro" id="IPR024766">
    <property type="entry name" value="Znf_RING_H2"/>
</dbReference>
<feature type="region of interest" description="Disordered" evidence="7">
    <location>
        <begin position="700"/>
        <end position="784"/>
    </location>
</feature>
<dbReference type="InterPro" id="IPR013083">
    <property type="entry name" value="Znf_RING/FYVE/PHD"/>
</dbReference>
<evidence type="ECO:0000259" key="9">
    <source>
        <dbReference type="Pfam" id="PF12678"/>
    </source>
</evidence>
<evidence type="ECO:0000256" key="1">
    <source>
        <dbReference type="ARBA" id="ARBA00004906"/>
    </source>
</evidence>
<keyword evidence="8" id="KW-0472">Membrane</keyword>
<feature type="transmembrane region" description="Helical" evidence="8">
    <location>
        <begin position="587"/>
        <end position="609"/>
    </location>
</feature>
<keyword evidence="6" id="KW-0175">Coiled coil</keyword>
<dbReference type="OrthoDB" id="8062037at2759"/>
<keyword evidence="2" id="KW-0479">Metal-binding</keyword>
<keyword evidence="4" id="KW-0833">Ubl conjugation pathway</keyword>
<evidence type="ECO:0000313" key="10">
    <source>
        <dbReference type="EMBL" id="GBF89171.1"/>
    </source>
</evidence>
<feature type="region of interest" description="Disordered" evidence="7">
    <location>
        <begin position="998"/>
        <end position="1036"/>
    </location>
</feature>
<protein>
    <recommendedName>
        <fullName evidence="9">Zinc finger RING-H2-type domain-containing protein</fullName>
    </recommendedName>
</protein>
<feature type="compositionally biased region" description="Low complexity" evidence="7">
    <location>
        <begin position="738"/>
        <end position="758"/>
    </location>
</feature>
<feature type="transmembrane region" description="Helical" evidence="8">
    <location>
        <begin position="251"/>
        <end position="271"/>
    </location>
</feature>
<feature type="domain" description="Zinc finger RING-H2-type" evidence="9">
    <location>
        <begin position="785"/>
        <end position="821"/>
    </location>
</feature>
<dbReference type="Proteomes" id="UP000247498">
    <property type="component" value="Unassembled WGS sequence"/>
</dbReference>
<dbReference type="SUPFAM" id="SSF57850">
    <property type="entry name" value="RING/U-box"/>
    <property type="match status" value="1"/>
</dbReference>
<dbReference type="Pfam" id="PF12678">
    <property type="entry name" value="zf-rbx1"/>
    <property type="match status" value="1"/>
</dbReference>
<feature type="transmembrane region" description="Helical" evidence="8">
    <location>
        <begin position="615"/>
        <end position="635"/>
    </location>
</feature>
<reference evidence="10 11" key="1">
    <citation type="journal article" date="2018" name="Sci. Rep.">
        <title>Raphidocelis subcapitata (=Pseudokirchneriella subcapitata) provides an insight into genome evolution and environmental adaptations in the Sphaeropleales.</title>
        <authorList>
            <person name="Suzuki S."/>
            <person name="Yamaguchi H."/>
            <person name="Nakajima N."/>
            <person name="Kawachi M."/>
        </authorList>
    </citation>
    <scope>NUCLEOTIDE SEQUENCE [LARGE SCALE GENOMIC DNA]</scope>
    <source>
        <strain evidence="10 11">NIES-35</strain>
    </source>
</reference>
<feature type="compositionally biased region" description="Pro residues" evidence="7">
    <location>
        <begin position="998"/>
        <end position="1029"/>
    </location>
</feature>
<dbReference type="AlphaFoldDB" id="A0A2V0NNL3"/>
<keyword evidence="8" id="KW-0812">Transmembrane</keyword>
<dbReference type="EMBL" id="BDRX01000008">
    <property type="protein sequence ID" value="GBF89171.1"/>
    <property type="molecule type" value="Genomic_DNA"/>
</dbReference>
<evidence type="ECO:0000256" key="3">
    <source>
        <dbReference type="ARBA" id="ARBA00022771"/>
    </source>
</evidence>
<feature type="compositionally biased region" description="Low complexity" evidence="7">
    <location>
        <begin position="1083"/>
        <end position="1100"/>
    </location>
</feature>
<dbReference type="STRING" id="307507.A0A2V0NNL3"/>
<dbReference type="GO" id="GO:0008270">
    <property type="term" value="F:zinc ion binding"/>
    <property type="evidence" value="ECO:0007669"/>
    <property type="project" value="UniProtKB-KW"/>
</dbReference>
<feature type="region of interest" description="Disordered" evidence="7">
    <location>
        <begin position="1083"/>
        <end position="1128"/>
    </location>
</feature>
<proteinExistence type="predicted"/>
<keyword evidence="3" id="KW-0863">Zinc-finger</keyword>
<evidence type="ECO:0000256" key="6">
    <source>
        <dbReference type="SAM" id="Coils"/>
    </source>
</evidence>
<feature type="coiled-coil region" evidence="6">
    <location>
        <begin position="1038"/>
        <end position="1069"/>
    </location>
</feature>
<evidence type="ECO:0000256" key="4">
    <source>
        <dbReference type="ARBA" id="ARBA00022786"/>
    </source>
</evidence>
<dbReference type="Gene3D" id="3.30.40.10">
    <property type="entry name" value="Zinc/RING finger domain, C3HC4 (zinc finger)"/>
    <property type="match status" value="1"/>
</dbReference>
<evidence type="ECO:0000256" key="7">
    <source>
        <dbReference type="SAM" id="MobiDB-lite"/>
    </source>
</evidence>